<evidence type="ECO:0000256" key="1">
    <source>
        <dbReference type="ARBA" id="ARBA00022468"/>
    </source>
</evidence>
<dbReference type="GO" id="GO:0051056">
    <property type="term" value="P:regulation of small GTPase mediated signal transduction"/>
    <property type="evidence" value="ECO:0007669"/>
    <property type="project" value="UniProtKB-ARBA"/>
</dbReference>
<proteinExistence type="predicted"/>
<reference evidence="6" key="2">
    <citation type="submission" date="2025-08" db="UniProtKB">
        <authorList>
            <consortium name="Ensembl"/>
        </authorList>
    </citation>
    <scope>IDENTIFICATION</scope>
</reference>
<dbReference type="Proteomes" id="UP000314980">
    <property type="component" value="Unassembled WGS sequence"/>
</dbReference>
<dbReference type="Pfam" id="PF22699">
    <property type="entry name" value="GMIP-like_FCH"/>
    <property type="match status" value="1"/>
</dbReference>
<dbReference type="Gene3D" id="1.20.1270.60">
    <property type="entry name" value="Arfaptin homology (AH) domain/BAR domain"/>
    <property type="match status" value="1"/>
</dbReference>
<dbReference type="InterPro" id="IPR054713">
    <property type="entry name" value="GMIP/FCHO2-like_FCH"/>
</dbReference>
<dbReference type="GO" id="GO:0005886">
    <property type="term" value="C:plasma membrane"/>
    <property type="evidence" value="ECO:0007669"/>
    <property type="project" value="TreeGrafter"/>
</dbReference>
<reference evidence="7" key="1">
    <citation type="submission" date="2015-09" db="EMBL/GenBank/DDBJ databases">
        <authorList>
            <person name="Sai Rama Sridatta P."/>
        </authorList>
    </citation>
    <scope>NUCLEOTIDE SEQUENCE [LARGE SCALE GENOMIC DNA]</scope>
</reference>
<dbReference type="SUPFAM" id="SSF103657">
    <property type="entry name" value="BAR/IMD domain-like"/>
    <property type="match status" value="1"/>
</dbReference>
<evidence type="ECO:0000256" key="2">
    <source>
        <dbReference type="ARBA" id="ARBA00023054"/>
    </source>
</evidence>
<dbReference type="PANTHER" id="PTHR15228:SF16">
    <property type="entry name" value="GEM-INTERACTING PROTEIN"/>
    <property type="match status" value="1"/>
</dbReference>
<evidence type="ECO:0000256" key="3">
    <source>
        <dbReference type="PROSITE-ProRule" id="PRU01077"/>
    </source>
</evidence>
<evidence type="ECO:0000313" key="6">
    <source>
        <dbReference type="Ensembl" id="ENSLCAP00010053404.1"/>
    </source>
</evidence>
<feature type="domain" description="F-BAR" evidence="5">
    <location>
        <begin position="1"/>
        <end position="224"/>
    </location>
</feature>
<dbReference type="PROSITE" id="PS51741">
    <property type="entry name" value="F_BAR"/>
    <property type="match status" value="1"/>
</dbReference>
<feature type="coiled-coil region" evidence="4">
    <location>
        <begin position="126"/>
        <end position="184"/>
    </location>
</feature>
<dbReference type="InParanoid" id="A0A4W6FQP9"/>
<reference evidence="6" key="3">
    <citation type="submission" date="2025-09" db="UniProtKB">
        <authorList>
            <consortium name="Ensembl"/>
        </authorList>
    </citation>
    <scope>IDENTIFICATION</scope>
</reference>
<dbReference type="InterPro" id="IPR027267">
    <property type="entry name" value="AH/BAR_dom_sf"/>
</dbReference>
<evidence type="ECO:0000313" key="7">
    <source>
        <dbReference type="Proteomes" id="UP000314980"/>
    </source>
</evidence>
<dbReference type="Ensembl" id="ENSLCAT00010054771.1">
    <property type="protein sequence ID" value="ENSLCAP00010053404.1"/>
    <property type="gene ID" value="ENSLCAG00010024836.1"/>
</dbReference>
<dbReference type="InterPro" id="IPR031160">
    <property type="entry name" value="F_BAR_dom"/>
</dbReference>
<evidence type="ECO:0000256" key="4">
    <source>
        <dbReference type="SAM" id="Coils"/>
    </source>
</evidence>
<dbReference type="AlphaFoldDB" id="A0A4W6FQP9"/>
<name>A0A4W6FQP9_LATCA</name>
<dbReference type="STRING" id="8187.ENSLCAP00010053404"/>
<dbReference type="GO" id="GO:0005096">
    <property type="term" value="F:GTPase activator activity"/>
    <property type="evidence" value="ECO:0007669"/>
    <property type="project" value="UniProtKB-KW"/>
</dbReference>
<keyword evidence="2 3" id="KW-0175">Coiled coil</keyword>
<organism evidence="6 7">
    <name type="scientific">Lates calcarifer</name>
    <name type="common">Barramundi</name>
    <name type="synonym">Holocentrus calcarifer</name>
    <dbReference type="NCBI Taxonomy" id="8187"/>
    <lineage>
        <taxon>Eukaryota</taxon>
        <taxon>Metazoa</taxon>
        <taxon>Chordata</taxon>
        <taxon>Craniata</taxon>
        <taxon>Vertebrata</taxon>
        <taxon>Euteleostomi</taxon>
        <taxon>Actinopterygii</taxon>
        <taxon>Neopterygii</taxon>
        <taxon>Teleostei</taxon>
        <taxon>Neoteleostei</taxon>
        <taxon>Acanthomorphata</taxon>
        <taxon>Carangaria</taxon>
        <taxon>Carangaria incertae sedis</taxon>
        <taxon>Centropomidae</taxon>
        <taxon>Lates</taxon>
    </lineage>
</organism>
<dbReference type="InterPro" id="IPR051025">
    <property type="entry name" value="RhoGAP"/>
</dbReference>
<evidence type="ECO:0000259" key="5">
    <source>
        <dbReference type="PROSITE" id="PS51741"/>
    </source>
</evidence>
<keyword evidence="7" id="KW-1185">Reference proteome</keyword>
<keyword evidence="1" id="KW-0343">GTPase activation</keyword>
<protein>
    <recommendedName>
        <fullName evidence="5">F-BAR domain-containing protein</fullName>
    </recommendedName>
</protein>
<dbReference type="PANTHER" id="PTHR15228">
    <property type="entry name" value="SPERMATHECAL PHYSIOLOGY VARIANT"/>
    <property type="match status" value="1"/>
</dbReference>
<accession>A0A4W6FQP9</accession>
<dbReference type="GeneTree" id="ENSGT00950000183110"/>
<sequence length="224" mass="26237">TVMLMYSLSAQEADLYAKMWCRYAKDLLAWMEKRISLEQEFAKTVIKTAEGAKANVAQQEMMPLQYIYTMALEQDIKNSLTSRKTSELLHNRCYQALAAKRNEIDKWRREFKEQWAREQRRMNDAVTALKKARQQYFQRCDELEKVCKAVSAKAVDDTAGIKTLDKRRKSKDEAQTKVQQLYKQCVHDARIHQDGLVRVKERIISHIRKLICQGDTVLKEVGMK</sequence>